<keyword evidence="3" id="KW-0433">Leucine-rich repeat</keyword>
<dbReference type="Gene3D" id="3.80.10.10">
    <property type="entry name" value="Ribonuclease Inhibitor"/>
    <property type="match status" value="1"/>
</dbReference>
<evidence type="ECO:0000256" key="8">
    <source>
        <dbReference type="ARBA" id="ARBA00022741"/>
    </source>
</evidence>
<dbReference type="InterPro" id="IPR001245">
    <property type="entry name" value="Ser-Thr/Tyr_kinase_cat_dom"/>
</dbReference>
<accession>A0AAF0QGU7</accession>
<keyword evidence="4" id="KW-0808">Transferase</keyword>
<dbReference type="Gene3D" id="1.10.510.10">
    <property type="entry name" value="Transferase(Phosphotransferase) domain 1"/>
    <property type="match status" value="1"/>
</dbReference>
<evidence type="ECO:0000256" key="13">
    <source>
        <dbReference type="ARBA" id="ARBA00023180"/>
    </source>
</evidence>
<dbReference type="InterPro" id="IPR008271">
    <property type="entry name" value="Ser/Thr_kinase_AS"/>
</dbReference>
<dbReference type="AlphaFoldDB" id="A0AAF0QGU7"/>
<keyword evidence="10 14" id="KW-0067">ATP-binding</keyword>
<dbReference type="InterPro" id="IPR017441">
    <property type="entry name" value="Protein_kinase_ATP_BS"/>
</dbReference>
<dbReference type="Gene3D" id="3.30.200.20">
    <property type="entry name" value="Phosphorylase Kinase, domain 1"/>
    <property type="match status" value="1"/>
</dbReference>
<evidence type="ECO:0000256" key="3">
    <source>
        <dbReference type="ARBA" id="ARBA00022614"/>
    </source>
</evidence>
<dbReference type="InterPro" id="IPR032675">
    <property type="entry name" value="LRR_dom_sf"/>
</dbReference>
<dbReference type="Proteomes" id="UP001234989">
    <property type="component" value="Chromosome 3"/>
</dbReference>
<dbReference type="PROSITE" id="PS00108">
    <property type="entry name" value="PROTEIN_KINASE_ST"/>
    <property type="match status" value="1"/>
</dbReference>
<dbReference type="PROSITE" id="PS00107">
    <property type="entry name" value="PROTEIN_KINASE_ATP"/>
    <property type="match status" value="1"/>
</dbReference>
<proteinExistence type="inferred from homology"/>
<gene>
    <name evidence="17" type="ORF">MTR67_015440</name>
</gene>
<dbReference type="InterPro" id="IPR000719">
    <property type="entry name" value="Prot_kinase_dom"/>
</dbReference>
<dbReference type="PROSITE" id="PS50011">
    <property type="entry name" value="PROTEIN_KINASE_DOM"/>
    <property type="match status" value="1"/>
</dbReference>
<evidence type="ECO:0000256" key="14">
    <source>
        <dbReference type="PROSITE-ProRule" id="PRU10141"/>
    </source>
</evidence>
<dbReference type="GO" id="GO:0016020">
    <property type="term" value="C:membrane"/>
    <property type="evidence" value="ECO:0007669"/>
    <property type="project" value="UniProtKB-SubCell"/>
</dbReference>
<evidence type="ECO:0000313" key="17">
    <source>
        <dbReference type="EMBL" id="WMV22055.1"/>
    </source>
</evidence>
<evidence type="ECO:0000256" key="15">
    <source>
        <dbReference type="RuleBase" id="RU000304"/>
    </source>
</evidence>
<comment type="similarity">
    <text evidence="15">Belongs to the protein kinase superfamily.</text>
</comment>
<protein>
    <recommendedName>
        <fullName evidence="16">Protein kinase domain-containing protein</fullName>
    </recommendedName>
</protein>
<dbReference type="Pfam" id="PF07714">
    <property type="entry name" value="PK_Tyr_Ser-Thr"/>
    <property type="match status" value="1"/>
</dbReference>
<keyword evidence="12" id="KW-0472">Membrane</keyword>
<dbReference type="SUPFAM" id="SSF56112">
    <property type="entry name" value="Protein kinase-like (PK-like)"/>
    <property type="match status" value="1"/>
</dbReference>
<dbReference type="GO" id="GO:0005524">
    <property type="term" value="F:ATP binding"/>
    <property type="evidence" value="ECO:0007669"/>
    <property type="project" value="UniProtKB-UniRule"/>
</dbReference>
<evidence type="ECO:0000256" key="10">
    <source>
        <dbReference type="ARBA" id="ARBA00022840"/>
    </source>
</evidence>
<dbReference type="FunFam" id="3.80.10.10:FF:000041">
    <property type="entry name" value="LRR receptor-like serine/threonine-protein kinase ERECTA"/>
    <property type="match status" value="1"/>
</dbReference>
<reference evidence="17" key="1">
    <citation type="submission" date="2023-08" db="EMBL/GenBank/DDBJ databases">
        <title>A de novo genome assembly of Solanum verrucosum Schlechtendal, a Mexican diploid species geographically isolated from the other diploid A-genome species in potato relatives.</title>
        <authorList>
            <person name="Hosaka K."/>
        </authorList>
    </citation>
    <scope>NUCLEOTIDE SEQUENCE</scope>
    <source>
        <tissue evidence="17">Young leaves</tissue>
    </source>
</reference>
<organism evidence="17 18">
    <name type="scientific">Solanum verrucosum</name>
    <dbReference type="NCBI Taxonomy" id="315347"/>
    <lineage>
        <taxon>Eukaryota</taxon>
        <taxon>Viridiplantae</taxon>
        <taxon>Streptophyta</taxon>
        <taxon>Embryophyta</taxon>
        <taxon>Tracheophyta</taxon>
        <taxon>Spermatophyta</taxon>
        <taxon>Magnoliopsida</taxon>
        <taxon>eudicotyledons</taxon>
        <taxon>Gunneridae</taxon>
        <taxon>Pentapetalae</taxon>
        <taxon>asterids</taxon>
        <taxon>lamiids</taxon>
        <taxon>Solanales</taxon>
        <taxon>Solanaceae</taxon>
        <taxon>Solanoideae</taxon>
        <taxon>Solaneae</taxon>
        <taxon>Solanum</taxon>
    </lineage>
</organism>
<evidence type="ECO:0000256" key="7">
    <source>
        <dbReference type="ARBA" id="ARBA00022737"/>
    </source>
</evidence>
<keyword evidence="6" id="KW-0732">Signal</keyword>
<sequence>MIPSTIGKCLALELLYMQHNSFEGSIPYLADLQNLRELDLSRNNLSGEIPPWTLNLSSLLYLNLSDNNLEGEVPVQGVFSNSTALQVAGNPKLCGGIQEFDLPPCPNKENHRTKRKRLAPIQKKKRCNIHISASHLPHDYTYKELHDATNGFSSDRLLGSGSFGTVYKGIVHSSNENPVAVKVLNLQRHGAFKSFMAECHTLRNTRHRNLVKVITACSSIDFKGNDFKAIMYQFMENGSLEEWLRQESEGQIQCNSLNILQRLNIAIDVASALYYLHHQCEIPVVHCDLKPSNILLDDNMIAHVSDFGLARLIPSFSGEGNLNQFSSLGIQGTIGYAPPEYGTGAEEICVVMGSYCWRFSLEKGPQTNYSKTM</sequence>
<evidence type="ECO:0000313" key="18">
    <source>
        <dbReference type="Proteomes" id="UP001234989"/>
    </source>
</evidence>
<name>A0AAF0QGU7_SOLVR</name>
<dbReference type="PANTHER" id="PTHR27008">
    <property type="entry name" value="OS04G0122200 PROTEIN"/>
    <property type="match status" value="1"/>
</dbReference>
<evidence type="ECO:0000256" key="2">
    <source>
        <dbReference type="ARBA" id="ARBA00022527"/>
    </source>
</evidence>
<keyword evidence="18" id="KW-1185">Reference proteome</keyword>
<evidence type="ECO:0000256" key="6">
    <source>
        <dbReference type="ARBA" id="ARBA00022729"/>
    </source>
</evidence>
<dbReference type="PROSITE" id="PS51450">
    <property type="entry name" value="LRR"/>
    <property type="match status" value="1"/>
</dbReference>
<dbReference type="Pfam" id="PF00560">
    <property type="entry name" value="LRR_1"/>
    <property type="match status" value="2"/>
</dbReference>
<dbReference type="InterPro" id="IPR001611">
    <property type="entry name" value="Leu-rich_rpt"/>
</dbReference>
<dbReference type="GO" id="GO:0004674">
    <property type="term" value="F:protein serine/threonine kinase activity"/>
    <property type="evidence" value="ECO:0007669"/>
    <property type="project" value="UniProtKB-KW"/>
</dbReference>
<keyword evidence="11" id="KW-1133">Transmembrane helix</keyword>
<keyword evidence="7" id="KW-0677">Repeat</keyword>
<dbReference type="SMART" id="SM00220">
    <property type="entry name" value="S_TKc"/>
    <property type="match status" value="1"/>
</dbReference>
<feature type="domain" description="Protein kinase" evidence="16">
    <location>
        <begin position="152"/>
        <end position="373"/>
    </location>
</feature>
<dbReference type="PRINTS" id="PR00019">
    <property type="entry name" value="LEURICHRPT"/>
</dbReference>
<dbReference type="PANTHER" id="PTHR27008:SF496">
    <property type="entry name" value="PROTEIN KINASE DOMAIN-CONTAINING PROTEIN"/>
    <property type="match status" value="1"/>
</dbReference>
<feature type="binding site" evidence="14">
    <location>
        <position position="182"/>
    </location>
    <ligand>
        <name>ATP</name>
        <dbReference type="ChEBI" id="CHEBI:30616"/>
    </ligand>
</feature>
<keyword evidence="9" id="KW-0418">Kinase</keyword>
<evidence type="ECO:0000259" key="16">
    <source>
        <dbReference type="PROSITE" id="PS50011"/>
    </source>
</evidence>
<evidence type="ECO:0000256" key="9">
    <source>
        <dbReference type="ARBA" id="ARBA00022777"/>
    </source>
</evidence>
<comment type="subcellular location">
    <subcellularLocation>
        <location evidence="1">Membrane</location>
    </subcellularLocation>
</comment>
<dbReference type="InterPro" id="IPR011009">
    <property type="entry name" value="Kinase-like_dom_sf"/>
</dbReference>
<dbReference type="InterPro" id="IPR051809">
    <property type="entry name" value="Plant_receptor-like_S/T_kinase"/>
</dbReference>
<keyword evidence="8 14" id="KW-0547">Nucleotide-binding</keyword>
<keyword evidence="2 15" id="KW-0723">Serine/threonine-protein kinase</keyword>
<keyword evidence="13" id="KW-0325">Glycoprotein</keyword>
<evidence type="ECO:0000256" key="4">
    <source>
        <dbReference type="ARBA" id="ARBA00022679"/>
    </source>
</evidence>
<evidence type="ECO:0000256" key="5">
    <source>
        <dbReference type="ARBA" id="ARBA00022692"/>
    </source>
</evidence>
<dbReference type="FunFam" id="3.30.200.20:FF:000432">
    <property type="entry name" value="LRR receptor-like serine/threonine-protein kinase EFR"/>
    <property type="match status" value="1"/>
</dbReference>
<keyword evidence="5" id="KW-0812">Transmembrane</keyword>
<evidence type="ECO:0000256" key="12">
    <source>
        <dbReference type="ARBA" id="ARBA00023136"/>
    </source>
</evidence>
<dbReference type="SUPFAM" id="SSF52058">
    <property type="entry name" value="L domain-like"/>
    <property type="match status" value="1"/>
</dbReference>
<evidence type="ECO:0000256" key="1">
    <source>
        <dbReference type="ARBA" id="ARBA00004370"/>
    </source>
</evidence>
<dbReference type="EMBL" id="CP133614">
    <property type="protein sequence ID" value="WMV22055.1"/>
    <property type="molecule type" value="Genomic_DNA"/>
</dbReference>
<evidence type="ECO:0000256" key="11">
    <source>
        <dbReference type="ARBA" id="ARBA00022989"/>
    </source>
</evidence>